<proteinExistence type="predicted"/>
<gene>
    <name evidence="1" type="ORF">KOM_12_130</name>
</gene>
<evidence type="ECO:0000313" key="1">
    <source>
        <dbReference type="EMBL" id="QYA18400.1"/>
    </source>
</evidence>
<reference evidence="1" key="1">
    <citation type="submission" date="2021-06" db="EMBL/GenBank/DDBJ databases">
        <authorList>
            <person name="Rolland C."/>
        </authorList>
    </citation>
    <scope>NUCLEOTIDE SEQUENCE</scope>
    <source>
        <strain evidence="1">347.936635</strain>
    </source>
</reference>
<accession>A0A8F8KPH0</accession>
<dbReference type="EMBL" id="MZ420154">
    <property type="protein sequence ID" value="QYA18400.1"/>
    <property type="molecule type" value="Genomic_DNA"/>
</dbReference>
<protein>
    <submittedName>
        <fullName evidence="1">Uncharacterized protein</fullName>
    </submittedName>
</protein>
<sequence>MNVEQSINEIINNCRCKEPKRTQRVNQHGADICYVIGCMKHKRVVYEFGGCFCTQHINVIRAIRHNIKESTNYNDEWYWRSREIYIRKDVDMGHVKRVSVCLYMKDKGEL</sequence>
<name>A0A8F8KPH0_9VIRU</name>
<organism evidence="1">
    <name type="scientific">Clandestinovirus</name>
    <dbReference type="NCBI Taxonomy" id="2831644"/>
    <lineage>
        <taxon>Viruses</taxon>
    </lineage>
</organism>